<gene>
    <name evidence="1" type="ORF">CTOB1V02_LOCUS11829</name>
</gene>
<dbReference type="PANTHER" id="PTHR47027:SF20">
    <property type="entry name" value="REVERSE TRANSCRIPTASE-LIKE PROTEIN WITH RNA-DIRECTED DNA POLYMERASE DOMAIN"/>
    <property type="match status" value="1"/>
</dbReference>
<sequence>MSAFQGRVLGRGKESRAIIRGHTLSPPFSSSRGTAHGDPLSPLLFSLFIADLPDCLPNTESLISLLLFADDVALLADSVSSLQKVINALAKYSFDNLLRINVAKTKCMVFHRGRPPHCYFHFNGSPIELKSQLKQASERDENKTNLTGALKELLLCRIALLYSLTCHVMVLLAPETVHMCGAMFLS</sequence>
<dbReference type="EMBL" id="OB667503">
    <property type="protein sequence ID" value="CAD7234011.1"/>
    <property type="molecule type" value="Genomic_DNA"/>
</dbReference>
<dbReference type="Pfam" id="PF00078">
    <property type="entry name" value="RVT_1"/>
    <property type="match status" value="1"/>
</dbReference>
<accession>A0A7R8ZW79</accession>
<dbReference type="AlphaFoldDB" id="A0A7R8ZW79"/>
<dbReference type="InterPro" id="IPR000477">
    <property type="entry name" value="RT_dom"/>
</dbReference>
<dbReference type="PANTHER" id="PTHR47027">
    <property type="entry name" value="REVERSE TRANSCRIPTASE DOMAIN-CONTAINING PROTEIN"/>
    <property type="match status" value="1"/>
</dbReference>
<dbReference type="PROSITE" id="PS50878">
    <property type="entry name" value="RT_POL"/>
    <property type="match status" value="1"/>
</dbReference>
<name>A0A7R8ZW79_9CRUS</name>
<dbReference type="OrthoDB" id="6378859at2759"/>
<proteinExistence type="predicted"/>
<protein>
    <submittedName>
        <fullName evidence="1">Uncharacterized protein</fullName>
    </submittedName>
</protein>
<evidence type="ECO:0000313" key="1">
    <source>
        <dbReference type="EMBL" id="CAD7234011.1"/>
    </source>
</evidence>
<reference evidence="1" key="1">
    <citation type="submission" date="2020-11" db="EMBL/GenBank/DDBJ databases">
        <authorList>
            <person name="Tran Van P."/>
        </authorList>
    </citation>
    <scope>NUCLEOTIDE SEQUENCE</scope>
</reference>
<organism evidence="1">
    <name type="scientific">Cyprideis torosa</name>
    <dbReference type="NCBI Taxonomy" id="163714"/>
    <lineage>
        <taxon>Eukaryota</taxon>
        <taxon>Metazoa</taxon>
        <taxon>Ecdysozoa</taxon>
        <taxon>Arthropoda</taxon>
        <taxon>Crustacea</taxon>
        <taxon>Oligostraca</taxon>
        <taxon>Ostracoda</taxon>
        <taxon>Podocopa</taxon>
        <taxon>Podocopida</taxon>
        <taxon>Cytherocopina</taxon>
        <taxon>Cytheroidea</taxon>
        <taxon>Cytherideidae</taxon>
        <taxon>Cyprideis</taxon>
    </lineage>
</organism>